<dbReference type="InterPro" id="IPR050769">
    <property type="entry name" value="NAT_camello-type"/>
</dbReference>
<proteinExistence type="predicted"/>
<dbReference type="InterPro" id="IPR000835">
    <property type="entry name" value="HTH_MarR-typ"/>
</dbReference>
<dbReference type="Proteomes" id="UP000515591">
    <property type="component" value="Chromosome"/>
</dbReference>
<dbReference type="AlphaFoldDB" id="A0A6S5RY06"/>
<dbReference type="InterPro" id="IPR000182">
    <property type="entry name" value="GNAT_dom"/>
</dbReference>
<dbReference type="SMART" id="SM00347">
    <property type="entry name" value="HTH_MARR"/>
    <property type="match status" value="1"/>
</dbReference>
<evidence type="ECO:0000313" key="4">
    <source>
        <dbReference type="EMBL" id="BBT17119.1"/>
    </source>
</evidence>
<dbReference type="GO" id="GO:0003700">
    <property type="term" value="F:DNA-binding transcription factor activity"/>
    <property type="evidence" value="ECO:0007669"/>
    <property type="project" value="InterPro"/>
</dbReference>
<dbReference type="Pfam" id="PF00583">
    <property type="entry name" value="Acetyltransf_1"/>
    <property type="match status" value="1"/>
</dbReference>
<evidence type="ECO:0000259" key="2">
    <source>
        <dbReference type="PROSITE" id="PS50995"/>
    </source>
</evidence>
<dbReference type="InterPro" id="IPR036388">
    <property type="entry name" value="WH-like_DNA-bd_sf"/>
</dbReference>
<evidence type="ECO:0000256" key="1">
    <source>
        <dbReference type="ARBA" id="ARBA00022679"/>
    </source>
</evidence>
<dbReference type="PROSITE" id="PS51186">
    <property type="entry name" value="GNAT"/>
    <property type="match status" value="1"/>
</dbReference>
<gene>
    <name evidence="4" type="ORF">WP8S17C03_31680</name>
</gene>
<dbReference type="InterPro" id="IPR016181">
    <property type="entry name" value="Acyl_CoA_acyltransferase"/>
</dbReference>
<dbReference type="Pfam" id="PF12802">
    <property type="entry name" value="MarR_2"/>
    <property type="match status" value="1"/>
</dbReference>
<keyword evidence="1" id="KW-0808">Transferase</keyword>
<dbReference type="RefSeq" id="WP_182850240.1">
    <property type="nucleotide sequence ID" value="NZ_AP022213.1"/>
</dbReference>
<dbReference type="EMBL" id="AP022213">
    <property type="protein sequence ID" value="BBT17119.1"/>
    <property type="molecule type" value="Genomic_DNA"/>
</dbReference>
<feature type="domain" description="HTH marR-type" evidence="2">
    <location>
        <begin position="4"/>
        <end position="142"/>
    </location>
</feature>
<name>A0A6S5RY06_9GAMM</name>
<evidence type="ECO:0000259" key="3">
    <source>
        <dbReference type="PROSITE" id="PS51186"/>
    </source>
</evidence>
<dbReference type="SUPFAM" id="SSF55729">
    <property type="entry name" value="Acyl-CoA N-acyltransferases (Nat)"/>
    <property type="match status" value="1"/>
</dbReference>
<sequence>MEHQSALIERVRHASRAIVRELGFMDSTLAQTHYPASSVHALLEVGVQGQSTAAQIAQRLNLDKSSVSRLLKKLIAAGELQEADCQRDARIKLLSLTAKGRHTLEAINRHAEAQVESALGRLPSHDRGTVAAGLALYAQALGSMRGEHAGTTLPSPQLYPGYRPGLIGRITQMHADFYARNSGFGQFFESQVASGLADFCERLVHPCNQLWTAVAGEHIVGSIAIDGQSMGHNEAHLRWFMLEEAYHGHGLGRCLLETALGFCDTNGFDAVHLWTFSGLDAARHLYEKQGFVLRQAQEGSQWGTSVIEQHFIRTRR</sequence>
<dbReference type="InterPro" id="IPR036390">
    <property type="entry name" value="WH_DNA-bd_sf"/>
</dbReference>
<dbReference type="Gene3D" id="3.40.630.30">
    <property type="match status" value="1"/>
</dbReference>
<dbReference type="PROSITE" id="PS50995">
    <property type="entry name" value="HTH_MARR_2"/>
    <property type="match status" value="1"/>
</dbReference>
<organism evidence="4 5">
    <name type="scientific">Metapseudomonas otitidis</name>
    <dbReference type="NCBI Taxonomy" id="319939"/>
    <lineage>
        <taxon>Bacteria</taxon>
        <taxon>Pseudomonadati</taxon>
        <taxon>Pseudomonadota</taxon>
        <taxon>Gammaproteobacteria</taxon>
        <taxon>Pseudomonadales</taxon>
        <taxon>Pseudomonadaceae</taxon>
        <taxon>Metapseudomonas</taxon>
    </lineage>
</organism>
<dbReference type="GO" id="GO:0008080">
    <property type="term" value="F:N-acetyltransferase activity"/>
    <property type="evidence" value="ECO:0007669"/>
    <property type="project" value="InterPro"/>
</dbReference>
<dbReference type="PANTHER" id="PTHR13947">
    <property type="entry name" value="GNAT FAMILY N-ACETYLTRANSFERASE"/>
    <property type="match status" value="1"/>
</dbReference>
<dbReference type="CDD" id="cd04301">
    <property type="entry name" value="NAT_SF"/>
    <property type="match status" value="1"/>
</dbReference>
<dbReference type="Gene3D" id="1.10.10.10">
    <property type="entry name" value="Winged helix-like DNA-binding domain superfamily/Winged helix DNA-binding domain"/>
    <property type="match status" value="1"/>
</dbReference>
<accession>A0A6S5RY06</accession>
<dbReference type="PRINTS" id="PR00598">
    <property type="entry name" value="HTHMARR"/>
</dbReference>
<protein>
    <submittedName>
        <fullName evidence="4">MarR family transcriptional regulator</fullName>
    </submittedName>
</protein>
<dbReference type="SUPFAM" id="SSF46785">
    <property type="entry name" value="Winged helix' DNA-binding domain"/>
    <property type="match status" value="1"/>
</dbReference>
<reference evidence="4 5" key="1">
    <citation type="submission" date="2019-12" db="EMBL/GenBank/DDBJ databases">
        <title>complete genome sequences of Pseudomonas otitidis str. WP8-S17-CRE-03 isolated from wastewater treatment plant effluent.</title>
        <authorList>
            <person name="Sekizuka T."/>
            <person name="Itokawa K."/>
            <person name="Yatsu K."/>
            <person name="Inamine Y."/>
            <person name="Kuroda M."/>
        </authorList>
    </citation>
    <scope>NUCLEOTIDE SEQUENCE [LARGE SCALE GENOMIC DNA]</scope>
    <source>
        <strain evidence="4 5">WP8-S17-CRE-03</strain>
    </source>
</reference>
<feature type="domain" description="N-acetyltransferase" evidence="3">
    <location>
        <begin position="168"/>
        <end position="313"/>
    </location>
</feature>
<dbReference type="PANTHER" id="PTHR13947:SF37">
    <property type="entry name" value="LD18367P"/>
    <property type="match status" value="1"/>
</dbReference>
<evidence type="ECO:0000313" key="5">
    <source>
        <dbReference type="Proteomes" id="UP000515591"/>
    </source>
</evidence>